<dbReference type="InterPro" id="IPR012340">
    <property type="entry name" value="NA-bd_OB-fold"/>
</dbReference>
<dbReference type="InterPro" id="IPR019984">
    <property type="entry name" value="Ribosomal_uS17_bact/chlr"/>
</dbReference>
<keyword evidence="5 6" id="KW-0687">Ribonucleoprotein</keyword>
<dbReference type="GO" id="GO:0005840">
    <property type="term" value="C:ribosome"/>
    <property type="evidence" value="ECO:0007669"/>
    <property type="project" value="UniProtKB-KW"/>
</dbReference>
<evidence type="ECO:0000256" key="5">
    <source>
        <dbReference type="ARBA" id="ARBA00023274"/>
    </source>
</evidence>
<dbReference type="CDD" id="cd00364">
    <property type="entry name" value="Ribosomal_uS17"/>
    <property type="match status" value="1"/>
</dbReference>
<dbReference type="NCBIfam" id="TIGR03635">
    <property type="entry name" value="uS17_bact"/>
    <property type="match status" value="1"/>
</dbReference>
<gene>
    <name evidence="6 7" type="primary">rpsQ</name>
    <name evidence="7" type="ORF">HBH25_17325</name>
</gene>
<comment type="function">
    <text evidence="6">One of the primary rRNA binding proteins, it binds specifically to the 5'-end of 16S ribosomal RNA.</text>
</comment>
<dbReference type="RefSeq" id="WP_168085193.1">
    <property type="nucleotide sequence ID" value="NZ_JAAVJI010000011.1"/>
</dbReference>
<dbReference type="Proteomes" id="UP000746535">
    <property type="component" value="Unassembled WGS sequence"/>
</dbReference>
<evidence type="ECO:0000256" key="4">
    <source>
        <dbReference type="ARBA" id="ARBA00022980"/>
    </source>
</evidence>
<evidence type="ECO:0000256" key="3">
    <source>
        <dbReference type="ARBA" id="ARBA00022884"/>
    </source>
</evidence>
<name>A0ABX0YKA5_9PSED</name>
<evidence type="ECO:0000256" key="1">
    <source>
        <dbReference type="ARBA" id="ARBA00010254"/>
    </source>
</evidence>
<dbReference type="NCBIfam" id="NF004123">
    <property type="entry name" value="PRK05610.1"/>
    <property type="match status" value="1"/>
</dbReference>
<dbReference type="PRINTS" id="PR00973">
    <property type="entry name" value="RIBOSOMALS17"/>
</dbReference>
<dbReference type="EMBL" id="JAAVJI010000011">
    <property type="protein sequence ID" value="NJP02614.1"/>
    <property type="molecule type" value="Genomic_DNA"/>
</dbReference>
<comment type="similarity">
    <text evidence="1 6">Belongs to the universal ribosomal protein uS17 family.</text>
</comment>
<comment type="subunit">
    <text evidence="6">Part of the 30S ribosomal subunit.</text>
</comment>
<evidence type="ECO:0000313" key="8">
    <source>
        <dbReference type="Proteomes" id="UP000746535"/>
    </source>
</evidence>
<evidence type="ECO:0000256" key="2">
    <source>
        <dbReference type="ARBA" id="ARBA00022730"/>
    </source>
</evidence>
<comment type="caution">
    <text evidence="7">The sequence shown here is derived from an EMBL/GenBank/DDBJ whole genome shotgun (WGS) entry which is preliminary data.</text>
</comment>
<keyword evidence="8" id="KW-1185">Reference proteome</keyword>
<proteinExistence type="inferred from homology"/>
<dbReference type="PANTHER" id="PTHR10744">
    <property type="entry name" value="40S RIBOSOMAL PROTEIN S11 FAMILY MEMBER"/>
    <property type="match status" value="1"/>
</dbReference>
<dbReference type="HAMAP" id="MF_01345_B">
    <property type="entry name" value="Ribosomal_uS17_B"/>
    <property type="match status" value="1"/>
</dbReference>
<dbReference type="PANTHER" id="PTHR10744:SF1">
    <property type="entry name" value="SMALL RIBOSOMAL SUBUNIT PROTEIN US17M"/>
    <property type="match status" value="1"/>
</dbReference>
<keyword evidence="4 6" id="KW-0689">Ribosomal protein</keyword>
<evidence type="ECO:0000256" key="6">
    <source>
        <dbReference type="HAMAP-Rule" id="MF_01345"/>
    </source>
</evidence>
<accession>A0ABX0YKA5</accession>
<reference evidence="7 8" key="1">
    <citation type="submission" date="2020-03" db="EMBL/GenBank/DDBJ databases">
        <authorList>
            <person name="Wang L."/>
            <person name="He N."/>
            <person name="Li Y."/>
            <person name="Fang Y."/>
            <person name="Zhang F."/>
        </authorList>
    </citation>
    <scope>NUCLEOTIDE SEQUENCE [LARGE SCALE GENOMIC DNA]</scope>
    <source>
        <strain evidence="8">hsmgli-8</strain>
    </source>
</reference>
<keyword evidence="2 6" id="KW-0699">rRNA-binding</keyword>
<keyword evidence="3 6" id="KW-0694">RNA-binding</keyword>
<dbReference type="InterPro" id="IPR000266">
    <property type="entry name" value="Ribosomal_uS17"/>
</dbReference>
<organism evidence="7 8">
    <name type="scientific">Pseudomonas quercus</name>
    <dbReference type="NCBI Taxonomy" id="2722792"/>
    <lineage>
        <taxon>Bacteria</taxon>
        <taxon>Pseudomonadati</taxon>
        <taxon>Pseudomonadota</taxon>
        <taxon>Gammaproteobacteria</taxon>
        <taxon>Pseudomonadales</taxon>
        <taxon>Pseudomonadaceae</taxon>
        <taxon>Pseudomonas</taxon>
    </lineage>
</organism>
<dbReference type="Pfam" id="PF00366">
    <property type="entry name" value="Ribosomal_S17"/>
    <property type="match status" value="1"/>
</dbReference>
<dbReference type="SUPFAM" id="SSF50249">
    <property type="entry name" value="Nucleic acid-binding proteins"/>
    <property type="match status" value="1"/>
</dbReference>
<protein>
    <recommendedName>
        <fullName evidence="6">Small ribosomal subunit protein uS17</fullName>
    </recommendedName>
</protein>
<sequence length="88" mass="10054">MAEAEKTVRTLTGRVVSDKMDKTITVLIERRVKHPIYGKYVKRSTKLHAHDENNQCHVGDKVTISETRPVAKTKNWALVEIVERAVEV</sequence>
<dbReference type="Gene3D" id="2.40.50.140">
    <property type="entry name" value="Nucleic acid-binding proteins"/>
    <property type="match status" value="1"/>
</dbReference>
<evidence type="ECO:0000313" key="7">
    <source>
        <dbReference type="EMBL" id="NJP02614.1"/>
    </source>
</evidence>